<gene>
    <name evidence="1" type="ORF">METEAL_18930</name>
</gene>
<protein>
    <submittedName>
        <fullName evidence="1">Uncharacterized protein</fullName>
    </submittedName>
</protein>
<organism evidence="1 2">
    <name type="scientific">Mesoterricola silvestris</name>
    <dbReference type="NCBI Taxonomy" id="2927979"/>
    <lineage>
        <taxon>Bacteria</taxon>
        <taxon>Pseudomonadati</taxon>
        <taxon>Acidobacteriota</taxon>
        <taxon>Holophagae</taxon>
        <taxon>Holophagales</taxon>
        <taxon>Holophagaceae</taxon>
        <taxon>Mesoterricola</taxon>
    </lineage>
</organism>
<dbReference type="AlphaFoldDB" id="A0AA48GMR7"/>
<dbReference type="EMBL" id="AP027080">
    <property type="protein sequence ID" value="BDU72719.1"/>
    <property type="molecule type" value="Genomic_DNA"/>
</dbReference>
<dbReference type="Proteomes" id="UP001238179">
    <property type="component" value="Chromosome"/>
</dbReference>
<dbReference type="KEGG" id="msil:METEAL_18930"/>
<evidence type="ECO:0000313" key="1">
    <source>
        <dbReference type="EMBL" id="BDU72719.1"/>
    </source>
</evidence>
<keyword evidence="2" id="KW-1185">Reference proteome</keyword>
<dbReference type="RefSeq" id="WP_316415632.1">
    <property type="nucleotide sequence ID" value="NZ_AP027080.1"/>
</dbReference>
<sequence length="57" mass="6330">MSTVTTPQLHISFDFAERLLHQLHAAAQETGEKSFLEAAAALQAEVDRQTQTVQPEH</sequence>
<accession>A0AA48GMR7</accession>
<reference evidence="2" key="1">
    <citation type="journal article" date="2023" name="Int. J. Syst. Evol. Microbiol.">
        <title>Mesoterricola silvestris gen. nov., sp. nov., Mesoterricola sediminis sp. nov., Geothrix oryzae sp. nov., Geothrix edaphica sp. nov., Geothrix rubra sp. nov., and Geothrix limicola sp. nov., six novel members of Acidobacteriota isolated from soils.</title>
        <authorList>
            <person name="Itoh H."/>
            <person name="Sugisawa Y."/>
            <person name="Mise K."/>
            <person name="Xu Z."/>
            <person name="Kuniyasu M."/>
            <person name="Ushijima N."/>
            <person name="Kawano K."/>
            <person name="Kobayashi E."/>
            <person name="Shiratori Y."/>
            <person name="Masuda Y."/>
            <person name="Senoo K."/>
        </authorList>
    </citation>
    <scope>NUCLEOTIDE SEQUENCE [LARGE SCALE GENOMIC DNA]</scope>
    <source>
        <strain evidence="2">W79</strain>
    </source>
</reference>
<proteinExistence type="predicted"/>
<evidence type="ECO:0000313" key="2">
    <source>
        <dbReference type="Proteomes" id="UP001238179"/>
    </source>
</evidence>
<name>A0AA48GMR7_9BACT</name>